<dbReference type="InterPro" id="IPR006001">
    <property type="entry name" value="Therm_gnt_kin"/>
</dbReference>
<keyword evidence="8" id="KW-0311">Gluconate utilization</keyword>
<reference evidence="11 12" key="1">
    <citation type="submission" date="2017-05" db="EMBL/GenBank/DDBJ databases">
        <title>Comparative genomic and metabolic analysis of manganese-oxidizing mechanisms in Celeribater manganoxidans DY25T: its adaption to the environment of polymetallic nodule.</title>
        <authorList>
            <person name="Wang X."/>
        </authorList>
    </citation>
    <scope>NUCLEOTIDE SEQUENCE [LARGE SCALE GENOMIC DNA]</scope>
    <source>
        <strain evidence="11 12">DY25</strain>
    </source>
</reference>
<dbReference type="PANTHER" id="PTHR43442">
    <property type="entry name" value="GLUCONOKINASE-RELATED"/>
    <property type="match status" value="1"/>
</dbReference>
<dbReference type="GO" id="GO:0005524">
    <property type="term" value="F:ATP binding"/>
    <property type="evidence" value="ECO:0007669"/>
    <property type="project" value="UniProtKB-KW"/>
</dbReference>
<evidence type="ECO:0000313" key="11">
    <source>
        <dbReference type="EMBL" id="ATI43381.1"/>
    </source>
</evidence>
<evidence type="ECO:0000256" key="1">
    <source>
        <dbReference type="ARBA" id="ARBA00004761"/>
    </source>
</evidence>
<dbReference type="SUPFAM" id="SSF52540">
    <property type="entry name" value="P-loop containing nucleoside triphosphate hydrolases"/>
    <property type="match status" value="1"/>
</dbReference>
<dbReference type="InterPro" id="IPR027417">
    <property type="entry name" value="P-loop_NTPase"/>
</dbReference>
<dbReference type="CDD" id="cd02021">
    <property type="entry name" value="GntK"/>
    <property type="match status" value="1"/>
</dbReference>
<evidence type="ECO:0000256" key="4">
    <source>
        <dbReference type="ARBA" id="ARBA00022679"/>
    </source>
</evidence>
<comment type="catalytic activity">
    <reaction evidence="9 10">
        <text>D-gluconate + ATP = 6-phospho-D-gluconate + ADP + H(+)</text>
        <dbReference type="Rhea" id="RHEA:19433"/>
        <dbReference type="ChEBI" id="CHEBI:15378"/>
        <dbReference type="ChEBI" id="CHEBI:18391"/>
        <dbReference type="ChEBI" id="CHEBI:30616"/>
        <dbReference type="ChEBI" id="CHEBI:58759"/>
        <dbReference type="ChEBI" id="CHEBI:456216"/>
        <dbReference type="EC" id="2.7.1.12"/>
    </reaction>
</comment>
<dbReference type="GO" id="GO:0019521">
    <property type="term" value="P:D-gluconate metabolic process"/>
    <property type="evidence" value="ECO:0007669"/>
    <property type="project" value="UniProtKB-KW"/>
</dbReference>
<dbReference type="Gene3D" id="3.40.50.300">
    <property type="entry name" value="P-loop containing nucleotide triphosphate hydrolases"/>
    <property type="match status" value="1"/>
</dbReference>
<dbReference type="Proteomes" id="UP000219050">
    <property type="component" value="Chromosome"/>
</dbReference>
<accession>A0A291M315</accession>
<dbReference type="KEGG" id="cmag:CBW24_09330"/>
<dbReference type="AlphaFoldDB" id="A0A291M315"/>
<evidence type="ECO:0000256" key="5">
    <source>
        <dbReference type="ARBA" id="ARBA00022741"/>
    </source>
</evidence>
<gene>
    <name evidence="11" type="ORF">CBW24_09330</name>
</gene>
<evidence type="ECO:0000313" key="12">
    <source>
        <dbReference type="Proteomes" id="UP000219050"/>
    </source>
</evidence>
<evidence type="ECO:0000256" key="8">
    <source>
        <dbReference type="ARBA" id="ARBA00023064"/>
    </source>
</evidence>
<comment type="similarity">
    <text evidence="2 10">Belongs to the gluconokinase GntK/GntV family.</text>
</comment>
<dbReference type="OrthoDB" id="9795716at2"/>
<dbReference type="GO" id="GO:0046316">
    <property type="term" value="F:gluconokinase activity"/>
    <property type="evidence" value="ECO:0007669"/>
    <property type="project" value="UniProtKB-EC"/>
</dbReference>
<keyword evidence="12" id="KW-1185">Reference proteome</keyword>
<dbReference type="EMBL" id="CP021404">
    <property type="protein sequence ID" value="ATI43381.1"/>
    <property type="molecule type" value="Genomic_DNA"/>
</dbReference>
<proteinExistence type="inferred from homology"/>
<evidence type="ECO:0000256" key="9">
    <source>
        <dbReference type="ARBA" id="ARBA00048090"/>
    </source>
</evidence>
<protein>
    <recommendedName>
        <fullName evidence="3 10">Gluconokinase</fullName>
        <ecNumber evidence="3 10">2.7.1.12</ecNumber>
    </recommendedName>
</protein>
<evidence type="ECO:0000256" key="7">
    <source>
        <dbReference type="ARBA" id="ARBA00022840"/>
    </source>
</evidence>
<evidence type="ECO:0000256" key="3">
    <source>
        <dbReference type="ARBA" id="ARBA00012054"/>
    </source>
</evidence>
<dbReference type="NCBIfam" id="TIGR01313">
    <property type="entry name" value="therm_gnt_kin"/>
    <property type="match status" value="1"/>
</dbReference>
<dbReference type="PANTHER" id="PTHR43442:SF3">
    <property type="entry name" value="GLUCONOKINASE-RELATED"/>
    <property type="match status" value="1"/>
</dbReference>
<evidence type="ECO:0000256" key="6">
    <source>
        <dbReference type="ARBA" id="ARBA00022777"/>
    </source>
</evidence>
<keyword evidence="4 10" id="KW-0808">Transferase</keyword>
<sequence length="163" mass="17790">MGVSGCGKSTVGEALAARLNRRFVEGDALHPDANRRKMAAGTPLTDADRAPWLDRIREEMSRAEAPLVVACSALRRAYRDRLRGKGESAPRPVTFVHLTETRDVIAARIEGRQGHFMPVSLLDSQYATLEPLAPDERGCTVEVSSDPTATVQAVMSALERTVY</sequence>
<keyword evidence="6 10" id="KW-0418">Kinase</keyword>
<name>A0A291M315_9RHOB</name>
<evidence type="ECO:0000256" key="10">
    <source>
        <dbReference type="RuleBase" id="RU363066"/>
    </source>
</evidence>
<keyword evidence="5 10" id="KW-0547">Nucleotide-binding</keyword>
<keyword evidence="7 10" id="KW-0067">ATP-binding</keyword>
<dbReference type="EC" id="2.7.1.12" evidence="3 10"/>
<dbReference type="FunFam" id="3.40.50.300:FF:000522">
    <property type="entry name" value="Gluconokinase"/>
    <property type="match status" value="1"/>
</dbReference>
<evidence type="ECO:0000256" key="2">
    <source>
        <dbReference type="ARBA" id="ARBA00008420"/>
    </source>
</evidence>
<dbReference type="GO" id="GO:0005737">
    <property type="term" value="C:cytoplasm"/>
    <property type="evidence" value="ECO:0007669"/>
    <property type="project" value="TreeGrafter"/>
</dbReference>
<organism evidence="11 12">
    <name type="scientific">Pacificitalea manganoxidans</name>
    <dbReference type="NCBI Taxonomy" id="1411902"/>
    <lineage>
        <taxon>Bacteria</taxon>
        <taxon>Pseudomonadati</taxon>
        <taxon>Pseudomonadota</taxon>
        <taxon>Alphaproteobacteria</taxon>
        <taxon>Rhodobacterales</taxon>
        <taxon>Paracoccaceae</taxon>
        <taxon>Pacificitalea</taxon>
    </lineage>
</organism>
<dbReference type="Pfam" id="PF13671">
    <property type="entry name" value="AAA_33"/>
    <property type="match status" value="1"/>
</dbReference>
<comment type="pathway">
    <text evidence="1">Carbohydrate acid metabolism.</text>
</comment>